<dbReference type="EMBL" id="APKE01000010">
    <property type="protein sequence ID" value="KAF0676933.1"/>
    <property type="molecule type" value="Genomic_DNA"/>
</dbReference>
<feature type="transmembrane region" description="Helical" evidence="1">
    <location>
        <begin position="411"/>
        <end position="433"/>
    </location>
</feature>
<organism evidence="2 3">
    <name type="scientific">Profundibacterium mesophilum KAUST100406-0324</name>
    <dbReference type="NCBI Taxonomy" id="1037889"/>
    <lineage>
        <taxon>Bacteria</taxon>
        <taxon>Pseudomonadati</taxon>
        <taxon>Pseudomonadota</taxon>
        <taxon>Alphaproteobacteria</taxon>
        <taxon>Rhodobacterales</taxon>
        <taxon>Roseobacteraceae</taxon>
        <taxon>Profundibacterium</taxon>
    </lineage>
</organism>
<evidence type="ECO:0000313" key="3">
    <source>
        <dbReference type="Proteomes" id="UP000698242"/>
    </source>
</evidence>
<keyword evidence="2" id="KW-0436">Ligase</keyword>
<feature type="transmembrane region" description="Helical" evidence="1">
    <location>
        <begin position="139"/>
        <end position="158"/>
    </location>
</feature>
<gene>
    <name evidence="2" type="ORF">PMES_00730</name>
</gene>
<feature type="transmembrane region" description="Helical" evidence="1">
    <location>
        <begin position="248"/>
        <end position="264"/>
    </location>
</feature>
<feature type="transmembrane region" description="Helical" evidence="1">
    <location>
        <begin position="299"/>
        <end position="320"/>
    </location>
</feature>
<dbReference type="RefSeq" id="WP_159964149.1">
    <property type="nucleotide sequence ID" value="NZ_APKE01000010.1"/>
</dbReference>
<dbReference type="Proteomes" id="UP000698242">
    <property type="component" value="Unassembled WGS sequence"/>
</dbReference>
<dbReference type="GO" id="GO:0016874">
    <property type="term" value="F:ligase activity"/>
    <property type="evidence" value="ECO:0007669"/>
    <property type="project" value="UniProtKB-KW"/>
</dbReference>
<evidence type="ECO:0000256" key="1">
    <source>
        <dbReference type="SAM" id="Phobius"/>
    </source>
</evidence>
<comment type="caution">
    <text evidence="2">The sequence shown here is derived from an EMBL/GenBank/DDBJ whole genome shotgun (WGS) entry which is preliminary data.</text>
</comment>
<evidence type="ECO:0000313" key="2">
    <source>
        <dbReference type="EMBL" id="KAF0676933.1"/>
    </source>
</evidence>
<dbReference type="OrthoDB" id="7010242at2"/>
<keyword evidence="1" id="KW-0812">Transmembrane</keyword>
<feature type="transmembrane region" description="Helical" evidence="1">
    <location>
        <begin position="28"/>
        <end position="49"/>
    </location>
</feature>
<feature type="transmembrane region" description="Helical" evidence="1">
    <location>
        <begin position="85"/>
        <end position="106"/>
    </location>
</feature>
<protein>
    <submittedName>
        <fullName evidence="2">O-antigen ligase like membrane proteindomain containing protein</fullName>
    </submittedName>
</protein>
<proteinExistence type="predicted"/>
<feature type="transmembrane region" description="Helical" evidence="1">
    <location>
        <begin position="375"/>
        <end position="399"/>
    </location>
</feature>
<reference evidence="2" key="1">
    <citation type="submission" date="2013-03" db="EMBL/GenBank/DDBJ databases">
        <title>Genome Sequence of the Profundibacterium mesophilum strain KAUST100406-0324T from Red Sea, a novel genus in the family Rhodobacteraceae.</title>
        <authorList>
            <person name="Essack M."/>
            <person name="Alam I."/>
            <person name="Lafi F."/>
            <person name="Alawi W."/>
            <person name="Kamanu F."/>
            <person name="Al-Suwailem A."/>
            <person name="Lee O.O."/>
            <person name="Xu Y."/>
            <person name="Bajic V."/>
            <person name="Qian P.-Y."/>
            <person name="Archer J."/>
        </authorList>
    </citation>
    <scope>NUCLEOTIDE SEQUENCE</scope>
    <source>
        <strain evidence="2">KAUST100406-0324</strain>
    </source>
</reference>
<keyword evidence="3" id="KW-1185">Reference proteome</keyword>
<keyword evidence="1" id="KW-0472">Membrane</keyword>
<dbReference type="AlphaFoldDB" id="A0A921TDL0"/>
<feature type="transmembrane region" description="Helical" evidence="1">
    <location>
        <begin position="439"/>
        <end position="472"/>
    </location>
</feature>
<name>A0A921TDL0_9RHOB</name>
<feature type="transmembrane region" description="Helical" evidence="1">
    <location>
        <begin position="56"/>
        <end position="73"/>
    </location>
</feature>
<feature type="transmembrane region" description="Helical" evidence="1">
    <location>
        <begin position="270"/>
        <end position="287"/>
    </location>
</feature>
<accession>A0A921TDL0</accession>
<feature type="transmembrane region" description="Helical" evidence="1">
    <location>
        <begin position="164"/>
        <end position="189"/>
    </location>
</feature>
<sequence>MQLLPSTVLAVIAIVILALRGPRRGLWAFMALTPFGAAAAFNLPAVGGASIGLKELAVVAIFALVALTPGGPNRLAGSMRPGGPGFALAALLLYAVLVTMFAPTVFRGETEVFSISRSANESGIVSIPLRPGTGNITQLFYMVLAALGFFALAAVFRVGPDAGAVVLGMAVATAVNFALGWLDVLSFAAGLEALMEPIRTANYAMLIDHRMVGLKRMIGGFPEASSFGDYSLGLFAFWLQFWIAGPRGRLAGVMLLLSMIVLLRSTSSGAYVSLVLFLLAYGAPMVLSGTRRHVARHAASIVFAVLVAGWLAALALFASYELVDPVTAFFDRAIFDKLGTQSGVERMSWNAQAFRNFLDTSLLGAGMGSVRASNWLLASLACLGLIGTALYLWFLVLVLRAPAPRGDGQGAAVLSGLKAACVAMFLNALLTAASPNLGVFFFALAGLAAGLSRGAAAVGFSAAAPAAGGAIVPRHARG</sequence>
<keyword evidence="1" id="KW-1133">Transmembrane helix</keyword>